<protein>
    <submittedName>
        <fullName evidence="2">Prepilin-type N-terminal cleavage/methylation domain-containing protein</fullName>
    </submittedName>
</protein>
<feature type="transmembrane region" description="Helical" evidence="1">
    <location>
        <begin position="12"/>
        <end position="32"/>
    </location>
</feature>
<dbReference type="InterPro" id="IPR012902">
    <property type="entry name" value="N_methyl_site"/>
</dbReference>
<keyword evidence="1" id="KW-0472">Membrane</keyword>
<dbReference type="AlphaFoldDB" id="A0A1G6VT72"/>
<dbReference type="NCBIfam" id="TIGR02532">
    <property type="entry name" value="IV_pilin_GFxxxE"/>
    <property type="match status" value="1"/>
</dbReference>
<dbReference type="SUPFAM" id="SSF54523">
    <property type="entry name" value="Pili subunits"/>
    <property type="match status" value="1"/>
</dbReference>
<keyword evidence="3" id="KW-1185">Reference proteome</keyword>
<evidence type="ECO:0000313" key="3">
    <source>
        <dbReference type="Proteomes" id="UP000198995"/>
    </source>
</evidence>
<organism evidence="2 3">
    <name type="scientific">Peptococcus niger</name>
    <dbReference type="NCBI Taxonomy" id="2741"/>
    <lineage>
        <taxon>Bacteria</taxon>
        <taxon>Bacillati</taxon>
        <taxon>Bacillota</taxon>
        <taxon>Clostridia</taxon>
        <taxon>Eubacteriales</taxon>
        <taxon>Peptococcaceae</taxon>
        <taxon>Peptococcus</taxon>
    </lineage>
</organism>
<evidence type="ECO:0000313" key="2">
    <source>
        <dbReference type="EMBL" id="SDD56026.1"/>
    </source>
</evidence>
<dbReference type="Proteomes" id="UP000198995">
    <property type="component" value="Unassembled WGS sequence"/>
</dbReference>
<dbReference type="EMBL" id="FNAF01000004">
    <property type="protein sequence ID" value="SDD56026.1"/>
    <property type="molecule type" value="Genomic_DNA"/>
</dbReference>
<dbReference type="RefSeq" id="WP_091791576.1">
    <property type="nucleotide sequence ID" value="NZ_FNAF01000004.1"/>
</dbReference>
<name>A0A1G6VT72_PEPNI</name>
<evidence type="ECO:0000256" key="1">
    <source>
        <dbReference type="SAM" id="Phobius"/>
    </source>
</evidence>
<accession>A0A1G6VT72</accession>
<dbReference type="STRING" id="2741.SAMN04489866_104115"/>
<dbReference type="InterPro" id="IPR045584">
    <property type="entry name" value="Pilin-like"/>
</dbReference>
<gene>
    <name evidence="2" type="ORF">SAMN04489866_104115</name>
</gene>
<keyword evidence="1" id="KW-1133">Transmembrane helix</keyword>
<proteinExistence type="predicted"/>
<sequence>MKRGISLPEMLVVLAIMGCFIAILAVRVMPLVDQERDGRFEADMRIIAGAMETAALDGVRPDGQRTLVEKGYLKQALKPPLKGLSYQCHVQGRDAVVELVRESDHEVQKEISIARVYPA</sequence>
<keyword evidence="1" id="KW-0812">Transmembrane</keyword>
<reference evidence="2 3" key="1">
    <citation type="submission" date="2016-10" db="EMBL/GenBank/DDBJ databases">
        <authorList>
            <person name="de Groot N.N."/>
        </authorList>
    </citation>
    <scope>NUCLEOTIDE SEQUENCE [LARGE SCALE GENOMIC DNA]</scope>
    <source>
        <strain evidence="2 3">DSM 20475</strain>
    </source>
</reference>
<dbReference type="Pfam" id="PF07963">
    <property type="entry name" value="N_methyl"/>
    <property type="match status" value="1"/>
</dbReference>